<feature type="domain" description="CoA carboxyltransferase C-terminal" evidence="1">
    <location>
        <begin position="217"/>
        <end position="437"/>
    </location>
</feature>
<name>A0A134AC21_9FIRM</name>
<dbReference type="InterPro" id="IPR011763">
    <property type="entry name" value="COA_CT_C"/>
</dbReference>
<dbReference type="Gene3D" id="3.90.226.10">
    <property type="entry name" value="2-enoyl-CoA Hydratase, Chain A, domain 1"/>
    <property type="match status" value="2"/>
</dbReference>
<dbReference type="PATRIC" id="fig|755172.3.peg.1726"/>
<dbReference type="AlphaFoldDB" id="A0A134AC21"/>
<proteinExistence type="predicted"/>
<protein>
    <submittedName>
        <fullName evidence="2">Carboxyl transferase domain protein</fullName>
    </submittedName>
</protein>
<dbReference type="Pfam" id="PF01039">
    <property type="entry name" value="Carboxyl_trans"/>
    <property type="match status" value="1"/>
</dbReference>
<evidence type="ECO:0000259" key="1">
    <source>
        <dbReference type="PROSITE" id="PS50989"/>
    </source>
</evidence>
<dbReference type="InterPro" id="IPR029045">
    <property type="entry name" value="ClpP/crotonase-like_dom_sf"/>
</dbReference>
<evidence type="ECO:0000313" key="3">
    <source>
        <dbReference type="Proteomes" id="UP000070442"/>
    </source>
</evidence>
<dbReference type="PANTHER" id="PTHR43842">
    <property type="entry name" value="PROPIONYL-COA CARBOXYLASE BETA CHAIN"/>
    <property type="match status" value="1"/>
</dbReference>
<keyword evidence="3" id="KW-1185">Reference proteome</keyword>
<accession>A0A134AC21</accession>
<sequence length="437" mass="47361">MPKGAVFFVSLFLKRGIVSIGDSMNRVIKRMMDLVDRGSLEMIPCAPSAVSLAAARIKGIPVILYGFDETRHGGAFGIFEGRAIMKGFRLAERAEVPLIGLVASAGADLIDGQGSLLAAAEVFKAGHDVKVPHFFLSYGVCIGASAYLASLADVVFAVKEKSYFCLTGPKIVEASIFEKASLKELGDSEEFAAIGGCDFLKDSEEEMVEAMGKLLLYIKRERRCFKEPIKILSEIDSFSMEDVILSLADRDSLMELWQTWAPNVLTLFAYVEGHRVAIIANHPAYAGGVIDSEGANKMASFYSLCERFRLPVVSLADTPGFLPGTQSEREGMLLSGGKLLKAYMNHRAPKLTVAVGKVLGGSYMAMGSPAMGAKAYLAFPKAQIGVMAPELESEILKIGRTEIGETHLSSPSARENGLVDEIILPSELRRYVRRTIL</sequence>
<dbReference type="STRING" id="755172.HMPREF1863_01767"/>
<dbReference type="PANTHER" id="PTHR43842:SF2">
    <property type="entry name" value="PROPIONYL-COA CARBOXYLASE BETA CHAIN, MITOCHONDRIAL"/>
    <property type="match status" value="1"/>
</dbReference>
<comment type="caution">
    <text evidence="2">The sequence shown here is derived from an EMBL/GenBank/DDBJ whole genome shotgun (WGS) entry which is preliminary data.</text>
</comment>
<dbReference type="InterPro" id="IPR034733">
    <property type="entry name" value="AcCoA_carboxyl_beta"/>
</dbReference>
<gene>
    <name evidence="2" type="ORF">HMPREF1863_01767</name>
</gene>
<dbReference type="GO" id="GO:0004658">
    <property type="term" value="F:propionyl-CoA carboxylase activity"/>
    <property type="evidence" value="ECO:0007669"/>
    <property type="project" value="TreeGrafter"/>
</dbReference>
<dbReference type="EMBL" id="LSDG01000045">
    <property type="protein sequence ID" value="KXB65259.1"/>
    <property type="molecule type" value="Genomic_DNA"/>
</dbReference>
<reference evidence="3" key="1">
    <citation type="submission" date="2016-01" db="EMBL/GenBank/DDBJ databases">
        <authorList>
            <person name="Mitreva M."/>
            <person name="Pepin K.H."/>
            <person name="Mihindukulasuriya K.A."/>
            <person name="Fulton R."/>
            <person name="Fronick C."/>
            <person name="O'Laughlin M."/>
            <person name="Miner T."/>
            <person name="Herter B."/>
            <person name="Rosa B.A."/>
            <person name="Cordes M."/>
            <person name="Tomlinson C."/>
            <person name="Wollam A."/>
            <person name="Palsikar V.B."/>
            <person name="Mardis E.R."/>
            <person name="Wilson R.K."/>
        </authorList>
    </citation>
    <scope>NUCLEOTIDE SEQUENCE [LARGE SCALE GENOMIC DNA]</scope>
    <source>
        <strain evidence="3">DNF00729</strain>
    </source>
</reference>
<dbReference type="SUPFAM" id="SSF52096">
    <property type="entry name" value="ClpP/crotonase"/>
    <property type="match status" value="2"/>
</dbReference>
<organism evidence="2 3">
    <name type="scientific">Aedoeadaptatus coxii</name>
    <dbReference type="NCBI Taxonomy" id="755172"/>
    <lineage>
        <taxon>Bacteria</taxon>
        <taxon>Bacillati</taxon>
        <taxon>Bacillota</taxon>
        <taxon>Tissierellia</taxon>
        <taxon>Tissierellales</taxon>
        <taxon>Peptoniphilaceae</taxon>
        <taxon>Aedoeadaptatus</taxon>
    </lineage>
</organism>
<evidence type="ECO:0000313" key="2">
    <source>
        <dbReference type="EMBL" id="KXB65259.1"/>
    </source>
</evidence>
<dbReference type="GO" id="GO:0016740">
    <property type="term" value="F:transferase activity"/>
    <property type="evidence" value="ECO:0007669"/>
    <property type="project" value="UniProtKB-KW"/>
</dbReference>
<dbReference type="PROSITE" id="PS50989">
    <property type="entry name" value="COA_CT_CTER"/>
    <property type="match status" value="1"/>
</dbReference>
<dbReference type="InterPro" id="IPR051047">
    <property type="entry name" value="AccD/PCCB"/>
</dbReference>
<keyword evidence="2" id="KW-0808">Transferase</keyword>
<dbReference type="Proteomes" id="UP000070442">
    <property type="component" value="Unassembled WGS sequence"/>
</dbReference>